<keyword evidence="5" id="KW-0067">ATP-binding</keyword>
<dbReference type="GO" id="GO:0005524">
    <property type="term" value="F:ATP binding"/>
    <property type="evidence" value="ECO:0007669"/>
    <property type="project" value="UniProtKB-KW"/>
</dbReference>
<dbReference type="AlphaFoldDB" id="A0AAN6SX18"/>
<evidence type="ECO:0000256" key="3">
    <source>
        <dbReference type="ARBA" id="ARBA00022741"/>
    </source>
</evidence>
<dbReference type="GO" id="GO:0004674">
    <property type="term" value="F:protein serine/threonine kinase activity"/>
    <property type="evidence" value="ECO:0007669"/>
    <property type="project" value="UniProtKB-KW"/>
</dbReference>
<dbReference type="PANTHER" id="PTHR45646:SF11">
    <property type="entry name" value="SERINE_THREONINE-PROTEIN KINASE DOA"/>
    <property type="match status" value="1"/>
</dbReference>
<dbReference type="Gene3D" id="1.10.510.10">
    <property type="entry name" value="Transferase(Phosphotransferase) domain 1"/>
    <property type="match status" value="1"/>
</dbReference>
<dbReference type="Proteomes" id="UP001305647">
    <property type="component" value="Unassembled WGS sequence"/>
</dbReference>
<evidence type="ECO:0000256" key="6">
    <source>
        <dbReference type="SAM" id="MobiDB-lite"/>
    </source>
</evidence>
<dbReference type="PROSITE" id="PS50011">
    <property type="entry name" value="PROTEIN_KINASE_DOM"/>
    <property type="match status" value="1"/>
</dbReference>
<organism evidence="8 9">
    <name type="scientific">Parathielavia hyrcaniae</name>
    <dbReference type="NCBI Taxonomy" id="113614"/>
    <lineage>
        <taxon>Eukaryota</taxon>
        <taxon>Fungi</taxon>
        <taxon>Dikarya</taxon>
        <taxon>Ascomycota</taxon>
        <taxon>Pezizomycotina</taxon>
        <taxon>Sordariomycetes</taxon>
        <taxon>Sordariomycetidae</taxon>
        <taxon>Sordariales</taxon>
        <taxon>Chaetomiaceae</taxon>
        <taxon>Parathielavia</taxon>
    </lineage>
</organism>
<evidence type="ECO:0000259" key="7">
    <source>
        <dbReference type="PROSITE" id="PS50011"/>
    </source>
</evidence>
<comment type="caution">
    <text evidence="8">The sequence shown here is derived from an EMBL/GenBank/DDBJ whole genome shotgun (WGS) entry which is preliminary data.</text>
</comment>
<reference evidence="8" key="2">
    <citation type="submission" date="2023-05" db="EMBL/GenBank/DDBJ databases">
        <authorList>
            <consortium name="Lawrence Berkeley National Laboratory"/>
            <person name="Steindorff A."/>
            <person name="Hensen N."/>
            <person name="Bonometti L."/>
            <person name="Westerberg I."/>
            <person name="Brannstrom I.O."/>
            <person name="Guillou S."/>
            <person name="Cros-Aarteil S."/>
            <person name="Calhoun S."/>
            <person name="Haridas S."/>
            <person name="Kuo A."/>
            <person name="Mondo S."/>
            <person name="Pangilinan J."/>
            <person name="Riley R."/>
            <person name="Labutti K."/>
            <person name="Andreopoulos B."/>
            <person name="Lipzen A."/>
            <person name="Chen C."/>
            <person name="Yanf M."/>
            <person name="Daum C."/>
            <person name="Ng V."/>
            <person name="Clum A."/>
            <person name="Ohm R."/>
            <person name="Martin F."/>
            <person name="Silar P."/>
            <person name="Natvig D."/>
            <person name="Lalanne C."/>
            <person name="Gautier V."/>
            <person name="Ament-Velasquez S.L."/>
            <person name="Kruys A."/>
            <person name="Hutchinson M.I."/>
            <person name="Powell A.J."/>
            <person name="Barry K."/>
            <person name="Miller A.N."/>
            <person name="Grigoriev I.V."/>
            <person name="Debuchy R."/>
            <person name="Gladieux P."/>
            <person name="Thoren M.H."/>
            <person name="Johannesson H."/>
        </authorList>
    </citation>
    <scope>NUCLEOTIDE SEQUENCE</scope>
    <source>
        <strain evidence="8">CBS 757.83</strain>
    </source>
</reference>
<keyword evidence="9" id="KW-1185">Reference proteome</keyword>
<reference evidence="8" key="1">
    <citation type="journal article" date="2023" name="Mol. Phylogenet. Evol.">
        <title>Genome-scale phylogeny and comparative genomics of the fungal order Sordariales.</title>
        <authorList>
            <person name="Hensen N."/>
            <person name="Bonometti L."/>
            <person name="Westerberg I."/>
            <person name="Brannstrom I.O."/>
            <person name="Guillou S."/>
            <person name="Cros-Aarteil S."/>
            <person name="Calhoun S."/>
            <person name="Haridas S."/>
            <person name="Kuo A."/>
            <person name="Mondo S."/>
            <person name="Pangilinan J."/>
            <person name="Riley R."/>
            <person name="LaButti K."/>
            <person name="Andreopoulos B."/>
            <person name="Lipzen A."/>
            <person name="Chen C."/>
            <person name="Yan M."/>
            <person name="Daum C."/>
            <person name="Ng V."/>
            <person name="Clum A."/>
            <person name="Steindorff A."/>
            <person name="Ohm R.A."/>
            <person name="Martin F."/>
            <person name="Silar P."/>
            <person name="Natvig D.O."/>
            <person name="Lalanne C."/>
            <person name="Gautier V."/>
            <person name="Ament-Velasquez S.L."/>
            <person name="Kruys A."/>
            <person name="Hutchinson M.I."/>
            <person name="Powell A.J."/>
            <person name="Barry K."/>
            <person name="Miller A.N."/>
            <person name="Grigoriev I.V."/>
            <person name="Debuchy R."/>
            <person name="Gladieux P."/>
            <person name="Hiltunen Thoren M."/>
            <person name="Johannesson H."/>
        </authorList>
    </citation>
    <scope>NUCLEOTIDE SEQUENCE</scope>
    <source>
        <strain evidence="8">CBS 757.83</strain>
    </source>
</reference>
<feature type="compositionally biased region" description="Basic and acidic residues" evidence="6">
    <location>
        <begin position="148"/>
        <end position="161"/>
    </location>
</feature>
<dbReference type="Pfam" id="PF00069">
    <property type="entry name" value="Pkinase"/>
    <property type="match status" value="1"/>
</dbReference>
<evidence type="ECO:0000256" key="1">
    <source>
        <dbReference type="ARBA" id="ARBA00022527"/>
    </source>
</evidence>
<keyword evidence="1" id="KW-0723">Serine/threonine-protein kinase</keyword>
<evidence type="ECO:0000313" key="9">
    <source>
        <dbReference type="Proteomes" id="UP001305647"/>
    </source>
</evidence>
<evidence type="ECO:0000313" key="8">
    <source>
        <dbReference type="EMBL" id="KAK4095982.1"/>
    </source>
</evidence>
<dbReference type="InterPro" id="IPR011009">
    <property type="entry name" value="Kinase-like_dom_sf"/>
</dbReference>
<keyword evidence="2" id="KW-0808">Transferase</keyword>
<feature type="region of interest" description="Disordered" evidence="6">
    <location>
        <begin position="148"/>
        <end position="173"/>
    </location>
</feature>
<evidence type="ECO:0000256" key="5">
    <source>
        <dbReference type="ARBA" id="ARBA00022840"/>
    </source>
</evidence>
<dbReference type="GO" id="GO:0043484">
    <property type="term" value="P:regulation of RNA splicing"/>
    <property type="evidence" value="ECO:0007669"/>
    <property type="project" value="TreeGrafter"/>
</dbReference>
<keyword evidence="4 8" id="KW-0418">Kinase</keyword>
<dbReference type="InterPro" id="IPR000719">
    <property type="entry name" value="Prot_kinase_dom"/>
</dbReference>
<protein>
    <submittedName>
        <fullName evidence="8">Kinase-like protein</fullName>
    </submittedName>
</protein>
<sequence>MGGAYFLASPPAKPLTPMGLRAPELVLSGTVNKTLDIWAWGCFIFELVTGERLFCVAGGGFEDDDHLMALTERPGPLPDELFQKWENSSRYFTPDRKLFNSILELEEPEILEQETMEEAFDLKAPELDAEEAAKVKALVQRVLQYDPDKRPSPAELLRDPWFEETESQGGSSE</sequence>
<evidence type="ECO:0000256" key="4">
    <source>
        <dbReference type="ARBA" id="ARBA00022777"/>
    </source>
</evidence>
<dbReference type="GO" id="GO:0005634">
    <property type="term" value="C:nucleus"/>
    <property type="evidence" value="ECO:0007669"/>
    <property type="project" value="TreeGrafter"/>
</dbReference>
<evidence type="ECO:0000256" key="2">
    <source>
        <dbReference type="ARBA" id="ARBA00022679"/>
    </source>
</evidence>
<accession>A0AAN6SX18</accession>
<gene>
    <name evidence="8" type="ORF">N658DRAFT_532925</name>
</gene>
<name>A0AAN6SX18_9PEZI</name>
<dbReference type="InterPro" id="IPR051175">
    <property type="entry name" value="CLK_kinases"/>
</dbReference>
<dbReference type="PANTHER" id="PTHR45646">
    <property type="entry name" value="SERINE/THREONINE-PROTEIN KINASE DOA-RELATED"/>
    <property type="match status" value="1"/>
</dbReference>
<dbReference type="EMBL" id="MU863752">
    <property type="protein sequence ID" value="KAK4095982.1"/>
    <property type="molecule type" value="Genomic_DNA"/>
</dbReference>
<keyword evidence="3" id="KW-0547">Nucleotide-binding</keyword>
<proteinExistence type="predicted"/>
<feature type="domain" description="Protein kinase" evidence="7">
    <location>
        <begin position="1"/>
        <end position="162"/>
    </location>
</feature>
<dbReference type="SUPFAM" id="SSF56112">
    <property type="entry name" value="Protein kinase-like (PK-like)"/>
    <property type="match status" value="1"/>
</dbReference>